<accession>A0A9W7C0X2</accession>
<reference evidence="7" key="1">
    <citation type="journal article" date="2023" name="Commun. Biol.">
        <title>Genome analysis of Parmales, the sister group of diatoms, reveals the evolutionary specialization of diatoms from phago-mixotrophs to photoautotrophs.</title>
        <authorList>
            <person name="Ban H."/>
            <person name="Sato S."/>
            <person name="Yoshikawa S."/>
            <person name="Yamada K."/>
            <person name="Nakamura Y."/>
            <person name="Ichinomiya M."/>
            <person name="Sato N."/>
            <person name="Blanc-Mathieu R."/>
            <person name="Endo H."/>
            <person name="Kuwata A."/>
            <person name="Ogata H."/>
        </authorList>
    </citation>
    <scope>NUCLEOTIDE SEQUENCE [LARGE SCALE GENOMIC DNA]</scope>
    <source>
        <strain evidence="7">NIES 3699</strain>
    </source>
</reference>
<dbReference type="GO" id="GO:0016042">
    <property type="term" value="P:lipid catabolic process"/>
    <property type="evidence" value="ECO:0007669"/>
    <property type="project" value="UniProtKB-KW"/>
</dbReference>
<dbReference type="PANTHER" id="PTHR11005">
    <property type="entry name" value="LYSOSOMAL ACID LIPASE-RELATED"/>
    <property type="match status" value="1"/>
</dbReference>
<name>A0A9W7C0X2_9STRA</name>
<evidence type="ECO:0000313" key="6">
    <source>
        <dbReference type="EMBL" id="GMH99951.1"/>
    </source>
</evidence>
<evidence type="ECO:0000256" key="2">
    <source>
        <dbReference type="ARBA" id="ARBA00023098"/>
    </source>
</evidence>
<dbReference type="Gene3D" id="3.40.50.1820">
    <property type="entry name" value="alpha/beta hydrolase"/>
    <property type="match status" value="1"/>
</dbReference>
<proteinExistence type="predicted"/>
<evidence type="ECO:0000259" key="5">
    <source>
        <dbReference type="Pfam" id="PF00561"/>
    </source>
</evidence>
<feature type="chain" id="PRO_5040966550" description="AB hydrolase-1 domain-containing protein" evidence="4">
    <location>
        <begin position="21"/>
        <end position="397"/>
    </location>
</feature>
<keyword evidence="1" id="KW-0442">Lipid degradation</keyword>
<evidence type="ECO:0000256" key="3">
    <source>
        <dbReference type="SAM" id="MobiDB-lite"/>
    </source>
</evidence>
<dbReference type="InterPro" id="IPR000073">
    <property type="entry name" value="AB_hydrolase_1"/>
</dbReference>
<dbReference type="InterPro" id="IPR029058">
    <property type="entry name" value="AB_hydrolase_fold"/>
</dbReference>
<sequence length="397" mass="44456">MFLWLLESIIFLPWNCLLWAARYYTFEVKTKRKGVVETYLDAHNIKYTQVHATTSDGYTLTMQKLGVDGGQPVFFLHGMFESSAMTLAHGLESLPIKLAQDGYCVYLGNVRGNIYGLKNSNLSPWSIEFWNFSVRDHALKDFPAMLNLIKSETDQKITVIGQSQGALVSMMGLSNSPNLNKYVNLLVLLSPALVLRIPTNPLVKLVFTLPPSYFGSPLFFSFVSITQLFIPDFVANIFAFKALEISGMSLLPLDREGAGEVMSSTPSGYLTTDSMRFYVEVLEKGEEFFRDKKGELGGFDVGKVDVPVGLWIGEEDVVIHTEKTVKLLKDEMGNSLVYVKVLEGYGHTDSWYSKDSIERLGGDVKRVIDERRSLGRKNASRSGSRSRSKSKSNSKRS</sequence>
<protein>
    <recommendedName>
        <fullName evidence="5">AB hydrolase-1 domain-containing protein</fullName>
    </recommendedName>
</protein>
<dbReference type="EMBL" id="BRXX01000241">
    <property type="protein sequence ID" value="GMH99951.1"/>
    <property type="molecule type" value="Genomic_DNA"/>
</dbReference>
<keyword evidence="4" id="KW-0732">Signal</keyword>
<gene>
    <name evidence="6" type="ORF">TrVE_jg4693</name>
</gene>
<dbReference type="Proteomes" id="UP001165160">
    <property type="component" value="Unassembled WGS sequence"/>
</dbReference>
<keyword evidence="7" id="KW-1185">Reference proteome</keyword>
<feature type="signal peptide" evidence="4">
    <location>
        <begin position="1"/>
        <end position="20"/>
    </location>
</feature>
<evidence type="ECO:0000256" key="4">
    <source>
        <dbReference type="SAM" id="SignalP"/>
    </source>
</evidence>
<dbReference type="AlphaFoldDB" id="A0A9W7C0X2"/>
<organism evidence="6 7">
    <name type="scientific">Triparma verrucosa</name>
    <dbReference type="NCBI Taxonomy" id="1606542"/>
    <lineage>
        <taxon>Eukaryota</taxon>
        <taxon>Sar</taxon>
        <taxon>Stramenopiles</taxon>
        <taxon>Ochrophyta</taxon>
        <taxon>Bolidophyceae</taxon>
        <taxon>Parmales</taxon>
        <taxon>Triparmaceae</taxon>
        <taxon>Triparma</taxon>
    </lineage>
</organism>
<keyword evidence="2" id="KW-0443">Lipid metabolism</keyword>
<feature type="domain" description="AB hydrolase-1" evidence="5">
    <location>
        <begin position="72"/>
        <end position="351"/>
    </location>
</feature>
<comment type="caution">
    <text evidence="6">The sequence shown here is derived from an EMBL/GenBank/DDBJ whole genome shotgun (WGS) entry which is preliminary data.</text>
</comment>
<feature type="compositionally biased region" description="Basic residues" evidence="3">
    <location>
        <begin position="374"/>
        <end position="397"/>
    </location>
</feature>
<dbReference type="Pfam" id="PF00561">
    <property type="entry name" value="Abhydrolase_1"/>
    <property type="match status" value="1"/>
</dbReference>
<dbReference type="SUPFAM" id="SSF53474">
    <property type="entry name" value="alpha/beta-Hydrolases"/>
    <property type="match status" value="1"/>
</dbReference>
<evidence type="ECO:0000313" key="7">
    <source>
        <dbReference type="Proteomes" id="UP001165160"/>
    </source>
</evidence>
<feature type="region of interest" description="Disordered" evidence="3">
    <location>
        <begin position="371"/>
        <end position="397"/>
    </location>
</feature>
<evidence type="ECO:0000256" key="1">
    <source>
        <dbReference type="ARBA" id="ARBA00022963"/>
    </source>
</evidence>